<evidence type="ECO:0000313" key="3">
    <source>
        <dbReference type="Proteomes" id="UP000054498"/>
    </source>
</evidence>
<feature type="domain" description="NAD(P)-binding" evidence="1">
    <location>
        <begin position="41"/>
        <end position="246"/>
    </location>
</feature>
<dbReference type="CDD" id="cd05243">
    <property type="entry name" value="SDR_a5"/>
    <property type="match status" value="1"/>
</dbReference>
<dbReference type="RefSeq" id="XP_013906581.1">
    <property type="nucleotide sequence ID" value="XM_014051127.1"/>
</dbReference>
<dbReference type="EMBL" id="KK100250">
    <property type="protein sequence ID" value="KIZ07562.1"/>
    <property type="molecule type" value="Genomic_DNA"/>
</dbReference>
<evidence type="ECO:0000259" key="1">
    <source>
        <dbReference type="Pfam" id="PF13460"/>
    </source>
</evidence>
<accession>A0A0D2N5L7</accession>
<gene>
    <name evidence="2" type="ORF">MNEG_0399</name>
</gene>
<reference evidence="2 3" key="1">
    <citation type="journal article" date="2013" name="BMC Genomics">
        <title>Reconstruction of the lipid metabolism for the microalga Monoraphidium neglectum from its genome sequence reveals characteristics suitable for biofuel production.</title>
        <authorList>
            <person name="Bogen C."/>
            <person name="Al-Dilaimi A."/>
            <person name="Albersmeier A."/>
            <person name="Wichmann J."/>
            <person name="Grundmann M."/>
            <person name="Rupp O."/>
            <person name="Lauersen K.J."/>
            <person name="Blifernez-Klassen O."/>
            <person name="Kalinowski J."/>
            <person name="Goesmann A."/>
            <person name="Mussgnug J.H."/>
            <person name="Kruse O."/>
        </authorList>
    </citation>
    <scope>NUCLEOTIDE SEQUENCE [LARGE SCALE GENOMIC DNA]</scope>
    <source>
        <strain evidence="2 3">SAG 48.87</strain>
    </source>
</reference>
<dbReference type="AlphaFoldDB" id="A0A0D2N5L7"/>
<dbReference type="KEGG" id="mng:MNEG_0399"/>
<dbReference type="Pfam" id="PF13460">
    <property type="entry name" value="NAD_binding_10"/>
    <property type="match status" value="1"/>
</dbReference>
<dbReference type="Gene3D" id="3.40.50.720">
    <property type="entry name" value="NAD(P)-binding Rossmann-like Domain"/>
    <property type="match status" value="1"/>
</dbReference>
<keyword evidence="3" id="KW-1185">Reference proteome</keyword>
<sequence>MAAEDDASAAYLGATGPAEGVAELAATPGPGSPITKVFVVGATGQTGRRVVQELRANGFQVRAGVRDVRKAQGLGFALDPSGVELVTCDVVKQTAEQLAAAIGDAQAVICCTGYTGFNPAGFGQVDEKGTINLVNAAKRTGVKRMVLLSSLLTNAPAVGQADNPNYKFLNIFGGVLDHKLVGEKYLRASGLTWTVVRPGGLSNEPAGTVGNLVVAPEDTLFGLENDPGRAISRDTVAQVLVAALQQGAAADKVLEIVASPTAPELPRDKWFAV</sequence>
<dbReference type="PANTHER" id="PTHR15020:SF11">
    <property type="entry name" value="OS06G0360300 PROTEIN"/>
    <property type="match status" value="1"/>
</dbReference>
<dbReference type="OrthoDB" id="419598at2759"/>
<protein>
    <recommendedName>
        <fullName evidence="1">NAD(P)-binding domain-containing protein</fullName>
    </recommendedName>
</protein>
<evidence type="ECO:0000313" key="2">
    <source>
        <dbReference type="EMBL" id="KIZ07562.1"/>
    </source>
</evidence>
<name>A0A0D2N5L7_9CHLO</name>
<dbReference type="Proteomes" id="UP000054498">
    <property type="component" value="Unassembled WGS sequence"/>
</dbReference>
<dbReference type="STRING" id="145388.A0A0D2N5L7"/>
<dbReference type="GeneID" id="25726517"/>
<dbReference type="SUPFAM" id="SSF51735">
    <property type="entry name" value="NAD(P)-binding Rossmann-fold domains"/>
    <property type="match status" value="1"/>
</dbReference>
<dbReference type="InterPro" id="IPR036291">
    <property type="entry name" value="NAD(P)-bd_dom_sf"/>
</dbReference>
<organism evidence="2 3">
    <name type="scientific">Monoraphidium neglectum</name>
    <dbReference type="NCBI Taxonomy" id="145388"/>
    <lineage>
        <taxon>Eukaryota</taxon>
        <taxon>Viridiplantae</taxon>
        <taxon>Chlorophyta</taxon>
        <taxon>core chlorophytes</taxon>
        <taxon>Chlorophyceae</taxon>
        <taxon>CS clade</taxon>
        <taxon>Sphaeropleales</taxon>
        <taxon>Selenastraceae</taxon>
        <taxon>Monoraphidium</taxon>
    </lineage>
</organism>
<dbReference type="InterPro" id="IPR016040">
    <property type="entry name" value="NAD(P)-bd_dom"/>
</dbReference>
<dbReference type="PANTHER" id="PTHR15020">
    <property type="entry name" value="FLAVIN REDUCTASE-RELATED"/>
    <property type="match status" value="1"/>
</dbReference>
<proteinExistence type="predicted"/>